<dbReference type="PIRSF" id="PIRSF026649">
    <property type="entry name" value="MsbB"/>
    <property type="match status" value="1"/>
</dbReference>
<keyword evidence="7" id="KW-1133">Transmembrane helix</keyword>
<keyword evidence="6 8" id="KW-0012">Acyltransferase</keyword>
<dbReference type="PANTHER" id="PTHR30606">
    <property type="entry name" value="LIPID A BIOSYNTHESIS LAUROYL ACYLTRANSFERASE"/>
    <property type="match status" value="1"/>
</dbReference>
<dbReference type="PANTHER" id="PTHR30606:SF10">
    <property type="entry name" value="PHOSPHATIDYLINOSITOL MANNOSIDE ACYLTRANSFERASE"/>
    <property type="match status" value="1"/>
</dbReference>
<keyword evidence="3" id="KW-0997">Cell inner membrane</keyword>
<keyword evidence="4" id="KW-0808">Transferase</keyword>
<comment type="caution">
    <text evidence="8">The sequence shown here is derived from an EMBL/GenBank/DDBJ whole genome shotgun (WGS) entry which is preliminary data.</text>
</comment>
<evidence type="ECO:0000256" key="4">
    <source>
        <dbReference type="ARBA" id="ARBA00022679"/>
    </source>
</evidence>
<keyword evidence="7" id="KW-0812">Transmembrane</keyword>
<feature type="transmembrane region" description="Helical" evidence="7">
    <location>
        <begin position="6"/>
        <end position="35"/>
    </location>
</feature>
<dbReference type="EMBL" id="JBHUOZ010000001">
    <property type="protein sequence ID" value="MFD2919357.1"/>
    <property type="molecule type" value="Genomic_DNA"/>
</dbReference>
<comment type="subcellular location">
    <subcellularLocation>
        <location evidence="1">Cell inner membrane</location>
    </subcellularLocation>
</comment>
<name>A0ABW6A276_9BACT</name>
<gene>
    <name evidence="8" type="ORF">ACFS6H_06505</name>
</gene>
<keyword evidence="9" id="KW-1185">Reference proteome</keyword>
<keyword evidence="2" id="KW-1003">Cell membrane</keyword>
<accession>A0ABW6A276</accession>
<dbReference type="CDD" id="cd07984">
    <property type="entry name" value="LPLAT_LABLAT-like"/>
    <property type="match status" value="1"/>
</dbReference>
<sequence length="293" mass="34899">MYYIYYGLFWLISILPLRVLYIIADGLFLLGYYVIGYRKDVIFKNLNIAFPEKTDAEKKRIAKQFYKNLIDYFIETIKLLSASDKFILRHMQGNWEMVNAYKQTGKSVQVHLGHNFNWEWANVAAGKNLDYTFLGVYMPIKNKALDKLFRKIRSRAGTILLSAHDMKRDFLPYRNQQYLLGLVADQNPWPVSKGLWFNFFNRKTPFTLSPAKNAIANDTIVFFAFIHKIKRGYYKVVFELAEEHPAGSTEVELTRKFAHYIEKVVREYPDMWLWSHRRWKHEFKDEYADKYFG</sequence>
<protein>
    <submittedName>
        <fullName evidence="8">Lysophospholipid acyltransferase family protein</fullName>
    </submittedName>
</protein>
<dbReference type="RefSeq" id="WP_386096464.1">
    <property type="nucleotide sequence ID" value="NZ_JBHUOZ010000001.1"/>
</dbReference>
<proteinExistence type="predicted"/>
<dbReference type="Proteomes" id="UP001597511">
    <property type="component" value="Unassembled WGS sequence"/>
</dbReference>
<evidence type="ECO:0000313" key="8">
    <source>
        <dbReference type="EMBL" id="MFD2919357.1"/>
    </source>
</evidence>
<dbReference type="InterPro" id="IPR004960">
    <property type="entry name" value="LipA_acyltrans"/>
</dbReference>
<evidence type="ECO:0000256" key="7">
    <source>
        <dbReference type="SAM" id="Phobius"/>
    </source>
</evidence>
<evidence type="ECO:0000256" key="2">
    <source>
        <dbReference type="ARBA" id="ARBA00022475"/>
    </source>
</evidence>
<evidence type="ECO:0000313" key="9">
    <source>
        <dbReference type="Proteomes" id="UP001597511"/>
    </source>
</evidence>
<evidence type="ECO:0000256" key="5">
    <source>
        <dbReference type="ARBA" id="ARBA00023136"/>
    </source>
</evidence>
<keyword evidence="5 7" id="KW-0472">Membrane</keyword>
<organism evidence="8 9">
    <name type="scientific">Terrimonas rubra</name>
    <dbReference type="NCBI Taxonomy" id="1035890"/>
    <lineage>
        <taxon>Bacteria</taxon>
        <taxon>Pseudomonadati</taxon>
        <taxon>Bacteroidota</taxon>
        <taxon>Chitinophagia</taxon>
        <taxon>Chitinophagales</taxon>
        <taxon>Chitinophagaceae</taxon>
        <taxon>Terrimonas</taxon>
    </lineage>
</organism>
<evidence type="ECO:0000256" key="6">
    <source>
        <dbReference type="ARBA" id="ARBA00023315"/>
    </source>
</evidence>
<evidence type="ECO:0000256" key="1">
    <source>
        <dbReference type="ARBA" id="ARBA00004533"/>
    </source>
</evidence>
<dbReference type="Pfam" id="PF03279">
    <property type="entry name" value="Lip_A_acyltrans"/>
    <property type="match status" value="1"/>
</dbReference>
<evidence type="ECO:0000256" key="3">
    <source>
        <dbReference type="ARBA" id="ARBA00022519"/>
    </source>
</evidence>
<reference evidence="9" key="1">
    <citation type="journal article" date="2019" name="Int. J. Syst. Evol. Microbiol.">
        <title>The Global Catalogue of Microorganisms (GCM) 10K type strain sequencing project: providing services to taxonomists for standard genome sequencing and annotation.</title>
        <authorList>
            <consortium name="The Broad Institute Genomics Platform"/>
            <consortium name="The Broad Institute Genome Sequencing Center for Infectious Disease"/>
            <person name="Wu L."/>
            <person name="Ma J."/>
        </authorList>
    </citation>
    <scope>NUCLEOTIDE SEQUENCE [LARGE SCALE GENOMIC DNA]</scope>
    <source>
        <strain evidence="9">KCTC 23299</strain>
    </source>
</reference>
<dbReference type="GO" id="GO:0016746">
    <property type="term" value="F:acyltransferase activity"/>
    <property type="evidence" value="ECO:0007669"/>
    <property type="project" value="UniProtKB-KW"/>
</dbReference>